<dbReference type="InterPro" id="IPR023392">
    <property type="entry name" value="Tom20_dom_sf"/>
</dbReference>
<feature type="compositionally biased region" description="Polar residues" evidence="11">
    <location>
        <begin position="52"/>
        <end position="61"/>
    </location>
</feature>
<dbReference type="GO" id="GO:0005742">
    <property type="term" value="C:mitochondrial outer membrane translocase complex"/>
    <property type="evidence" value="ECO:0007669"/>
    <property type="project" value="UniProtKB-UniRule"/>
</dbReference>
<evidence type="ECO:0000256" key="11">
    <source>
        <dbReference type="SAM" id="MobiDB-lite"/>
    </source>
</evidence>
<reference evidence="13" key="1">
    <citation type="submission" date="2021-02" db="EMBL/GenBank/DDBJ databases">
        <authorList>
            <person name="Nowell W R."/>
        </authorList>
    </citation>
    <scope>NUCLEOTIDE SEQUENCE</scope>
</reference>
<dbReference type="Gene3D" id="1.20.960.10">
    <property type="entry name" value="Mitochondrial outer membrane translocase complex, subunit Tom20 domain"/>
    <property type="match status" value="1"/>
</dbReference>
<evidence type="ECO:0000256" key="8">
    <source>
        <dbReference type="ARBA" id="ARBA00023128"/>
    </source>
</evidence>
<dbReference type="GO" id="GO:0008320">
    <property type="term" value="F:protein transmembrane transporter activity"/>
    <property type="evidence" value="ECO:0007669"/>
    <property type="project" value="TreeGrafter"/>
</dbReference>
<dbReference type="PRINTS" id="PR01989">
    <property type="entry name" value="EUOM20RECPTR"/>
</dbReference>
<comment type="subcellular location">
    <subcellularLocation>
        <location evidence="1">Mitochondrion outer membrane</location>
        <topology evidence="1">Single-pass membrane protein</topology>
    </subcellularLocation>
</comment>
<evidence type="ECO:0000256" key="1">
    <source>
        <dbReference type="ARBA" id="ARBA00004572"/>
    </source>
</evidence>
<evidence type="ECO:0000256" key="10">
    <source>
        <dbReference type="PIRNR" id="PIRNR037707"/>
    </source>
</evidence>
<accession>A0A813Q4Q2</accession>
<comment type="caution">
    <text evidence="13">The sequence shown here is derived from an EMBL/GenBank/DDBJ whole genome shotgun (WGS) entry which is preliminary data.</text>
</comment>
<keyword evidence="6" id="KW-0653">Protein transport</keyword>
<dbReference type="GO" id="GO:0030943">
    <property type="term" value="F:mitochondrion targeting sequence binding"/>
    <property type="evidence" value="ECO:0007669"/>
    <property type="project" value="TreeGrafter"/>
</dbReference>
<dbReference type="PIRSF" id="PIRSF037707">
    <property type="entry name" value="MAS20_rcpt"/>
    <property type="match status" value="1"/>
</dbReference>
<dbReference type="GO" id="GO:0006886">
    <property type="term" value="P:intracellular protein transport"/>
    <property type="evidence" value="ECO:0007669"/>
    <property type="project" value="InterPro"/>
</dbReference>
<evidence type="ECO:0000313" key="13">
    <source>
        <dbReference type="EMBL" id="CAF0761949.1"/>
    </source>
</evidence>
<proteinExistence type="inferred from homology"/>
<dbReference type="SUPFAM" id="SSF47157">
    <property type="entry name" value="Mitochondrial import receptor subunit Tom20"/>
    <property type="match status" value="1"/>
</dbReference>
<dbReference type="GO" id="GO:0006605">
    <property type="term" value="P:protein targeting"/>
    <property type="evidence" value="ECO:0007669"/>
    <property type="project" value="InterPro"/>
</dbReference>
<name>A0A813Q4Q2_ADIRI</name>
<dbReference type="PANTHER" id="PTHR12430:SF0">
    <property type="entry name" value="TRANSLOCASE OF OUTER MITOCHONDRIAL MEMBRANE 20"/>
    <property type="match status" value="1"/>
</dbReference>
<dbReference type="InterPro" id="IPR022422">
    <property type="entry name" value="MAS20_rcpt_metazoan"/>
</dbReference>
<keyword evidence="4 12" id="KW-0812">Transmembrane</keyword>
<keyword evidence="8 10" id="KW-0496">Mitochondrion</keyword>
<evidence type="ECO:0008006" key="15">
    <source>
        <dbReference type="Google" id="ProtNLM"/>
    </source>
</evidence>
<dbReference type="Proteomes" id="UP000663828">
    <property type="component" value="Unassembled WGS sequence"/>
</dbReference>
<evidence type="ECO:0000256" key="2">
    <source>
        <dbReference type="ARBA" id="ARBA00005792"/>
    </source>
</evidence>
<evidence type="ECO:0000256" key="12">
    <source>
        <dbReference type="SAM" id="Phobius"/>
    </source>
</evidence>
<evidence type="ECO:0000256" key="5">
    <source>
        <dbReference type="ARBA" id="ARBA00022787"/>
    </source>
</evidence>
<dbReference type="PRINTS" id="PR00351">
    <property type="entry name" value="OM20RECEPTOR"/>
</dbReference>
<sequence length="152" mass="17038">MNTTSKTLWPLVAAVGLGVSFVGYCVYFDRKRRNAPDFSEKLKAKRRKQKQTVDTSQSHVNTGDPDEMRRYFLEQIQQGEDCLSRGDLNNGVDHLAKAVAVCSQPQNLMALFQQTLPPEIFQEIIIRLPRIAQTMHSSSMGGGAIITEPDLE</sequence>
<keyword evidence="7 12" id="KW-1133">Transmembrane helix</keyword>
<evidence type="ECO:0000256" key="3">
    <source>
        <dbReference type="ARBA" id="ARBA00022448"/>
    </source>
</evidence>
<dbReference type="GO" id="GO:0030150">
    <property type="term" value="P:protein import into mitochondrial matrix"/>
    <property type="evidence" value="ECO:0007669"/>
    <property type="project" value="TreeGrafter"/>
</dbReference>
<protein>
    <recommendedName>
        <fullName evidence="15">Mitochondrial import receptor subunit TOM20-like protein</fullName>
    </recommendedName>
</protein>
<dbReference type="Pfam" id="PF02064">
    <property type="entry name" value="MAS20"/>
    <property type="match status" value="1"/>
</dbReference>
<evidence type="ECO:0000313" key="14">
    <source>
        <dbReference type="Proteomes" id="UP000663828"/>
    </source>
</evidence>
<dbReference type="EMBL" id="CAJNOR010000028">
    <property type="protein sequence ID" value="CAF0761949.1"/>
    <property type="molecule type" value="Genomic_DNA"/>
</dbReference>
<keyword evidence="9 10" id="KW-0472">Membrane</keyword>
<feature type="transmembrane region" description="Helical" evidence="12">
    <location>
        <begin position="6"/>
        <end position="27"/>
    </location>
</feature>
<evidence type="ECO:0000256" key="7">
    <source>
        <dbReference type="ARBA" id="ARBA00022989"/>
    </source>
</evidence>
<evidence type="ECO:0000256" key="9">
    <source>
        <dbReference type="ARBA" id="ARBA00023136"/>
    </source>
</evidence>
<dbReference type="AlphaFoldDB" id="A0A813Q4Q2"/>
<dbReference type="InterPro" id="IPR002056">
    <property type="entry name" value="MAS20"/>
</dbReference>
<feature type="region of interest" description="Disordered" evidence="11">
    <location>
        <begin position="39"/>
        <end position="67"/>
    </location>
</feature>
<evidence type="ECO:0000256" key="6">
    <source>
        <dbReference type="ARBA" id="ARBA00022927"/>
    </source>
</evidence>
<dbReference type="GO" id="GO:0016031">
    <property type="term" value="P:tRNA import into mitochondrion"/>
    <property type="evidence" value="ECO:0007669"/>
    <property type="project" value="TreeGrafter"/>
</dbReference>
<keyword evidence="5 10" id="KW-1000">Mitochondrion outer membrane</keyword>
<keyword evidence="3" id="KW-0813">Transport</keyword>
<organism evidence="13 14">
    <name type="scientific">Adineta ricciae</name>
    <name type="common">Rotifer</name>
    <dbReference type="NCBI Taxonomy" id="249248"/>
    <lineage>
        <taxon>Eukaryota</taxon>
        <taxon>Metazoa</taxon>
        <taxon>Spiralia</taxon>
        <taxon>Gnathifera</taxon>
        <taxon>Rotifera</taxon>
        <taxon>Eurotatoria</taxon>
        <taxon>Bdelloidea</taxon>
        <taxon>Adinetida</taxon>
        <taxon>Adinetidae</taxon>
        <taxon>Adineta</taxon>
    </lineage>
</organism>
<evidence type="ECO:0000256" key="4">
    <source>
        <dbReference type="ARBA" id="ARBA00022692"/>
    </source>
</evidence>
<dbReference type="PANTHER" id="PTHR12430">
    <property type="entry name" value="MITOCHONDRIAL IMPORT RECEPTOR SUBUNIT TOM20"/>
    <property type="match status" value="1"/>
</dbReference>
<comment type="similarity">
    <text evidence="2 10">Belongs to the Tom20 family.</text>
</comment>
<gene>
    <name evidence="13" type="ORF">XAT740_LOCUS984</name>
</gene>
<keyword evidence="14" id="KW-1185">Reference proteome</keyword>